<dbReference type="InterPro" id="IPR051681">
    <property type="entry name" value="Ser/Thr_Kinases-Pseudokinases"/>
</dbReference>
<gene>
    <name evidence="3" type="ORF">HYH03_004305</name>
</gene>
<dbReference type="PROSITE" id="PS50011">
    <property type="entry name" value="PROTEIN_KINASE_DOM"/>
    <property type="match status" value="1"/>
</dbReference>
<dbReference type="Pfam" id="PF07714">
    <property type="entry name" value="PK_Tyr_Ser-Thr"/>
    <property type="match status" value="1"/>
</dbReference>
<sequence>MQKNGRIDAAVDVFALGVIAWELVAGRGRRPYRTLDQHQVPAAVAGGLRPIFPPGLPVPATYRAMAERCWARNPRERPSAAEVVSFCQQQLWQLRAAASPPPAPPLPQQSPSTTGAAAAGPAPAAASDVGAGSGGSAEVAALAAAALPLVAGRAAGAGPGPGAGPAAPGGGAGMAQARPSGGVVPMGVAVWRGGVTAAQDS</sequence>
<protein>
    <recommendedName>
        <fullName evidence="2">Protein kinase domain-containing protein</fullName>
    </recommendedName>
</protein>
<feature type="compositionally biased region" description="Gly residues" evidence="1">
    <location>
        <begin position="157"/>
        <end position="173"/>
    </location>
</feature>
<dbReference type="OrthoDB" id="4062651at2759"/>
<feature type="compositionally biased region" description="Low complexity" evidence="1">
    <location>
        <begin position="109"/>
        <end position="133"/>
    </location>
</feature>
<evidence type="ECO:0000256" key="1">
    <source>
        <dbReference type="SAM" id="MobiDB-lite"/>
    </source>
</evidence>
<feature type="region of interest" description="Disordered" evidence="1">
    <location>
        <begin position="97"/>
        <end position="133"/>
    </location>
</feature>
<feature type="domain" description="Protein kinase" evidence="2">
    <location>
        <begin position="1"/>
        <end position="91"/>
    </location>
</feature>
<proteinExistence type="predicted"/>
<dbReference type="SUPFAM" id="SSF56112">
    <property type="entry name" value="Protein kinase-like (PK-like)"/>
    <property type="match status" value="1"/>
</dbReference>
<evidence type="ECO:0000313" key="3">
    <source>
        <dbReference type="EMBL" id="KAG2497559.1"/>
    </source>
</evidence>
<dbReference type="EMBL" id="JAEHOE010000013">
    <property type="protein sequence ID" value="KAG2497559.1"/>
    <property type="molecule type" value="Genomic_DNA"/>
</dbReference>
<dbReference type="InterPro" id="IPR001245">
    <property type="entry name" value="Ser-Thr/Tyr_kinase_cat_dom"/>
</dbReference>
<dbReference type="PANTHER" id="PTHR44329:SF214">
    <property type="entry name" value="PROTEIN KINASE DOMAIN-CONTAINING PROTEIN"/>
    <property type="match status" value="1"/>
</dbReference>
<dbReference type="PANTHER" id="PTHR44329">
    <property type="entry name" value="SERINE/THREONINE-PROTEIN KINASE TNNI3K-RELATED"/>
    <property type="match status" value="1"/>
</dbReference>
<evidence type="ECO:0000259" key="2">
    <source>
        <dbReference type="PROSITE" id="PS50011"/>
    </source>
</evidence>
<feature type="compositionally biased region" description="Pro residues" evidence="1">
    <location>
        <begin position="99"/>
        <end position="108"/>
    </location>
</feature>
<organism evidence="3 4">
    <name type="scientific">Edaphochlamys debaryana</name>
    <dbReference type="NCBI Taxonomy" id="47281"/>
    <lineage>
        <taxon>Eukaryota</taxon>
        <taxon>Viridiplantae</taxon>
        <taxon>Chlorophyta</taxon>
        <taxon>core chlorophytes</taxon>
        <taxon>Chlorophyceae</taxon>
        <taxon>CS clade</taxon>
        <taxon>Chlamydomonadales</taxon>
        <taxon>Chlamydomonadales incertae sedis</taxon>
        <taxon>Edaphochlamys</taxon>
    </lineage>
</organism>
<dbReference type="InterPro" id="IPR011009">
    <property type="entry name" value="Kinase-like_dom_sf"/>
</dbReference>
<reference evidence="3" key="1">
    <citation type="journal article" date="2020" name="bioRxiv">
        <title>Comparative genomics of Chlamydomonas.</title>
        <authorList>
            <person name="Craig R.J."/>
            <person name="Hasan A.R."/>
            <person name="Ness R.W."/>
            <person name="Keightley P.D."/>
        </authorList>
    </citation>
    <scope>NUCLEOTIDE SEQUENCE</scope>
    <source>
        <strain evidence="3">CCAP 11/70</strain>
    </source>
</reference>
<dbReference type="GO" id="GO:0004674">
    <property type="term" value="F:protein serine/threonine kinase activity"/>
    <property type="evidence" value="ECO:0007669"/>
    <property type="project" value="TreeGrafter"/>
</dbReference>
<keyword evidence="4" id="KW-1185">Reference proteome</keyword>
<dbReference type="GO" id="GO:0005524">
    <property type="term" value="F:ATP binding"/>
    <property type="evidence" value="ECO:0007669"/>
    <property type="project" value="InterPro"/>
</dbReference>
<accession>A0A836C3D2</accession>
<dbReference type="InterPro" id="IPR000719">
    <property type="entry name" value="Prot_kinase_dom"/>
</dbReference>
<evidence type="ECO:0000313" key="4">
    <source>
        <dbReference type="Proteomes" id="UP000612055"/>
    </source>
</evidence>
<feature type="region of interest" description="Disordered" evidence="1">
    <location>
        <begin position="157"/>
        <end position="186"/>
    </location>
</feature>
<dbReference type="Gene3D" id="1.10.510.10">
    <property type="entry name" value="Transferase(Phosphotransferase) domain 1"/>
    <property type="match status" value="1"/>
</dbReference>
<dbReference type="Proteomes" id="UP000612055">
    <property type="component" value="Unassembled WGS sequence"/>
</dbReference>
<name>A0A836C3D2_9CHLO</name>
<dbReference type="AlphaFoldDB" id="A0A836C3D2"/>
<comment type="caution">
    <text evidence="3">The sequence shown here is derived from an EMBL/GenBank/DDBJ whole genome shotgun (WGS) entry which is preliminary data.</text>
</comment>